<dbReference type="RefSeq" id="WP_238196265.1">
    <property type="nucleotide sequence ID" value="NZ_BPQZ01000009.1"/>
</dbReference>
<gene>
    <name evidence="1" type="ORF">GCM10007890_51490</name>
</gene>
<dbReference type="InterPro" id="IPR012349">
    <property type="entry name" value="Split_barrel_FMN-bd"/>
</dbReference>
<reference evidence="2" key="1">
    <citation type="journal article" date="2019" name="Int. J. Syst. Evol. Microbiol.">
        <title>The Global Catalogue of Microorganisms (GCM) 10K type strain sequencing project: providing services to taxonomists for standard genome sequencing and annotation.</title>
        <authorList>
            <consortium name="The Broad Institute Genomics Platform"/>
            <consortium name="The Broad Institute Genome Sequencing Center for Infectious Disease"/>
            <person name="Wu L."/>
            <person name="Ma J."/>
        </authorList>
    </citation>
    <scope>NUCLEOTIDE SEQUENCE [LARGE SCALE GENOMIC DNA]</scope>
    <source>
        <strain evidence="2">NBRC 103632</strain>
    </source>
</reference>
<name>A0AA37WUG3_9HYPH</name>
<dbReference type="AlphaFoldDB" id="A0AA37WUG3"/>
<dbReference type="Gene3D" id="2.30.110.10">
    <property type="entry name" value="Electron Transport, Fmn-binding Protein, Chain A"/>
    <property type="match status" value="1"/>
</dbReference>
<dbReference type="SUPFAM" id="SSF50475">
    <property type="entry name" value="FMN-binding split barrel"/>
    <property type="match status" value="1"/>
</dbReference>
<evidence type="ECO:0000313" key="1">
    <source>
        <dbReference type="EMBL" id="GLS73134.1"/>
    </source>
</evidence>
<evidence type="ECO:0000313" key="2">
    <source>
        <dbReference type="Proteomes" id="UP001157440"/>
    </source>
</evidence>
<protein>
    <submittedName>
        <fullName evidence="1">Pyridoxamine 5'-phosphate oxidase</fullName>
    </submittedName>
</protein>
<comment type="caution">
    <text evidence="1">The sequence shown here is derived from an EMBL/GenBank/DDBJ whole genome shotgun (WGS) entry which is preliminary data.</text>
</comment>
<dbReference type="Proteomes" id="UP001157440">
    <property type="component" value="Unassembled WGS sequence"/>
</dbReference>
<dbReference type="EMBL" id="BSPL01000024">
    <property type="protein sequence ID" value="GLS73134.1"/>
    <property type="molecule type" value="Genomic_DNA"/>
</dbReference>
<accession>A0AA37WUG3</accession>
<dbReference type="PANTHER" id="PTHR42815:SF2">
    <property type="entry name" value="FAD-BINDING, PUTATIVE (AFU_ORTHOLOGUE AFUA_6G07600)-RELATED"/>
    <property type="match status" value="1"/>
</dbReference>
<keyword evidence="2" id="KW-1185">Reference proteome</keyword>
<organism evidence="1 2">
    <name type="scientific">Methylobacterium tardum</name>
    <dbReference type="NCBI Taxonomy" id="374432"/>
    <lineage>
        <taxon>Bacteria</taxon>
        <taxon>Pseudomonadati</taxon>
        <taxon>Pseudomonadota</taxon>
        <taxon>Alphaproteobacteria</taxon>
        <taxon>Hyphomicrobiales</taxon>
        <taxon>Methylobacteriaceae</taxon>
        <taxon>Methylobacterium</taxon>
    </lineage>
</organism>
<sequence length="305" mass="32434">MASFHADERVAQARAGHVLGETPAIRPFMPEQHRTFFAGLSYLLVGTVDAVGAPVATLLTGQPGFVQAPDAIHLDIAAALDPADPAAWALIPGAEVGILGLDLATRRRNRANGRVVRRDGNGLTIAVAQSFGNCPQYIQRRVAEPFQRTVGPIEPLAALDPEAAALIRGADTLFVASRARDGLADGGADISHRGGRPGFVRLEGDVLTVPDFSGNRYFNTLGNLIGEPRAALLFLDFDRGDLLVLQGRTAIDWAGTAATGLLGAQRSWTFTVEGGWRRRGAIPLRWSAPEPAPQLARTGTWEPTA</sequence>
<dbReference type="PANTHER" id="PTHR42815">
    <property type="entry name" value="FAD-BINDING, PUTATIVE (AFU_ORTHOLOGUE AFUA_6G07600)-RELATED"/>
    <property type="match status" value="1"/>
</dbReference>
<proteinExistence type="predicted"/>